<reference evidence="1 2" key="1">
    <citation type="journal article" date="2018" name="MBio">
        <title>Genomic Analysis of Hospital Plumbing Reveals Diverse Reservoir of Bacterial Plasmids Conferring Carbapenem Resistance.</title>
        <authorList>
            <consortium name="NISC Comparative Sequencing Program"/>
            <person name="Weingarten R.A."/>
            <person name="Johnson R.C."/>
            <person name="Conlan S."/>
            <person name="Ramsburg A.M."/>
            <person name="Dekker J.P."/>
            <person name="Lau A.F."/>
            <person name="Khil P."/>
            <person name="Odom R.T."/>
            <person name="Deming C."/>
            <person name="Park M."/>
            <person name="Thomas P.J."/>
            <person name="Henderson D.K."/>
            <person name="Palmore T.N."/>
            <person name="Segre J.A."/>
            <person name="Frank K.M."/>
        </authorList>
    </citation>
    <scope>NUCLEOTIDE SEQUENCE [LARGE SCALE GENOMIC DNA]</scope>
    <source>
        <strain evidence="1 2">ECONIH4</strain>
        <plasmid evidence="2">peco-816c</plasmid>
    </source>
</reference>
<evidence type="ECO:0000313" key="1">
    <source>
        <dbReference type="EMBL" id="AUY05671.1"/>
    </source>
</evidence>
<protein>
    <submittedName>
        <fullName evidence="1">Uncharacterized protein</fullName>
    </submittedName>
</protein>
<sequence length="81" mass="9243">MPNLIVLILISLQDTRKAASPPLRPERKSAKFAQRAKNVKLALNSKITHLNSRSQSALASNILVQHIEQPMHRYLFLRLMD</sequence>
<evidence type="ECO:0000313" key="2">
    <source>
        <dbReference type="Proteomes" id="UP000239554"/>
    </source>
</evidence>
<dbReference type="Proteomes" id="UP000239554">
    <property type="component" value="Plasmid pECO-816c"/>
</dbReference>
<gene>
    <name evidence="1" type="ORF">C3F40_29175</name>
</gene>
<organism evidence="1 2">
    <name type="scientific">Escherichia coli</name>
    <dbReference type="NCBI Taxonomy" id="562"/>
    <lineage>
        <taxon>Bacteria</taxon>
        <taxon>Pseudomonadati</taxon>
        <taxon>Pseudomonadota</taxon>
        <taxon>Gammaproteobacteria</taxon>
        <taxon>Enterobacterales</taxon>
        <taxon>Enterobacteriaceae</taxon>
        <taxon>Escherichia</taxon>
    </lineage>
</organism>
<name>A0A7U5TQF6_ECOLX</name>
<keyword evidence="1" id="KW-0614">Plasmid</keyword>
<dbReference type="AlphaFoldDB" id="A0A7U5TQF6"/>
<dbReference type="EMBL" id="CP026403">
    <property type="protein sequence ID" value="AUY05671.1"/>
    <property type="molecule type" value="Genomic_DNA"/>
</dbReference>
<geneLocation type="plasmid" evidence="2">
    <name>peco-816c</name>
</geneLocation>
<accession>A0A7U5TQF6</accession>
<proteinExistence type="predicted"/>